<keyword evidence="2" id="KW-1185">Reference proteome</keyword>
<evidence type="ECO:0000313" key="1">
    <source>
        <dbReference type="EMBL" id="OLS03117.1"/>
    </source>
</evidence>
<evidence type="ECO:0000313" key="2">
    <source>
        <dbReference type="Proteomes" id="UP000186112"/>
    </source>
</evidence>
<dbReference type="Proteomes" id="UP000186112">
    <property type="component" value="Unassembled WGS sequence"/>
</dbReference>
<dbReference type="AlphaFoldDB" id="A0A1U7M740"/>
<dbReference type="RefSeq" id="WP_075725417.1">
    <property type="nucleotide sequence ID" value="NZ_LTDM01000011.1"/>
</dbReference>
<comment type="caution">
    <text evidence="1">The sequence shown here is derived from an EMBL/GenBank/DDBJ whole genome shotgun (WGS) entry which is preliminary data.</text>
</comment>
<dbReference type="Pfam" id="PF06675">
    <property type="entry name" value="DUF1177"/>
    <property type="match status" value="1"/>
</dbReference>
<dbReference type="EMBL" id="LTDM01000011">
    <property type="protein sequence ID" value="OLS03117.1"/>
    <property type="molecule type" value="Genomic_DNA"/>
</dbReference>
<gene>
    <name evidence="1" type="ORF">TICRE_08140</name>
</gene>
<accession>A0A1U7M740</accession>
<organism evidence="1 2">
    <name type="scientific">Tissierella creatinophila DSM 6911</name>
    <dbReference type="NCBI Taxonomy" id="1123403"/>
    <lineage>
        <taxon>Bacteria</taxon>
        <taxon>Bacillati</taxon>
        <taxon>Bacillota</taxon>
        <taxon>Tissierellia</taxon>
        <taxon>Tissierellales</taxon>
        <taxon>Tissierellaceae</taxon>
        <taxon>Tissierella</taxon>
    </lineage>
</organism>
<evidence type="ECO:0008006" key="3">
    <source>
        <dbReference type="Google" id="ProtNLM"/>
    </source>
</evidence>
<dbReference type="OrthoDB" id="9782903at2"/>
<protein>
    <recommendedName>
        <fullName evidence="3">DUF1177 domain-containing protein</fullName>
    </recommendedName>
</protein>
<name>A0A1U7M740_TISCR</name>
<proteinExistence type="predicted"/>
<reference evidence="1 2" key="1">
    <citation type="submission" date="2016-02" db="EMBL/GenBank/DDBJ databases">
        <title>Genome sequence of Tissierella creatinophila DSM 6911.</title>
        <authorList>
            <person name="Poehlein A."/>
            <person name="Daniel R."/>
        </authorList>
    </citation>
    <scope>NUCLEOTIDE SEQUENCE [LARGE SCALE GENOMIC DNA]</scope>
    <source>
        <strain evidence="1 2">DSM 6911</strain>
    </source>
</reference>
<dbReference type="InterPro" id="IPR009561">
    <property type="entry name" value="DUF1177"/>
</dbReference>
<sequence>MLKQVMEMYELLDKPDASGKEVKEFLKNRGAKEVEVNKVRGKQGSTDFIKIKIMGSNGKSKNGNSPTLGIIGRLGGLGARPEVIGFVSDGDGALSALSTALKLVDMQKVGDVLKGDIIITTHICPDAPTSDHFPVKFMGSPVDIETMNTMEVTDEMEAIISVDTTKGNKLINTKGFAISNTVKEGYILKANDYLLEIMMRTTGKLPHVFSLSQQDITPYGNGVYHINSILQPAVSTKAPVVGVAITTEVPVAGCATGATHIMDIEMTSRFILEVAKDFGEKKFTFYDEDEFHLLKKLYGGMERFQTKGLY</sequence>